<evidence type="ECO:0000256" key="5">
    <source>
        <dbReference type="RuleBase" id="RU003719"/>
    </source>
</evidence>
<dbReference type="FunFam" id="3.40.50.720:FF:000041">
    <property type="entry name" value="D-3-phosphoglycerate dehydrogenase"/>
    <property type="match status" value="1"/>
</dbReference>
<sequence length="438" mass="47344">MLNPLPSNGVPVSRRTSYNTHDPVTRNLHPVNTGSIKVLLLEGISQQAVNNISAAGYQVESISKGLTDDELIEKIKDVHAIGIRSKTNLTKKILEHAEKLIVIGCFCIGTNQVDLDFAASRGISVFNSPFSNSRSVAELIIAEIVILSRMLGERIKEMATGTWNKLSKNCNEIRGKTLGIIGYGHIGTQLSVLAEAMGMRVIYHDIAPLMPLGMSNQVQSLSDLLQNADFVSLHVPETPDTINMIGKAEIAQMKPGSFLLNASRGTVVDIPSLADALKAGHLAGAAIDVFPSEPLKNGNYFKSELIGCPNVIMTPHIGGSTEEAQRLIGIEVSTAIVKFINNGTSTNAVNFPEVDLKAIPSTDNTTLRIVNIHKNVPGVLQQLNSILSHYNVTKQVSDSRGDIAYFIADVTLTNSQDINPIYKGISSMNENVITRVLF</sequence>
<dbReference type="Pfam" id="PF00389">
    <property type="entry name" value="2-Hacid_dh"/>
    <property type="match status" value="1"/>
</dbReference>
<dbReference type="PROSITE" id="PS00065">
    <property type="entry name" value="D_2_HYDROXYACID_DH_1"/>
    <property type="match status" value="1"/>
</dbReference>
<feature type="domain" description="D-isomer specific 2-hydroxyacid dehydrogenase NAD-binding" evidence="8">
    <location>
        <begin position="144"/>
        <end position="318"/>
    </location>
</feature>
<dbReference type="InterPro" id="IPR045865">
    <property type="entry name" value="ACT-like_dom_sf"/>
</dbReference>
<dbReference type="Proteomes" id="UP000187429">
    <property type="component" value="Unassembled WGS sequence"/>
</dbReference>
<dbReference type="SUPFAM" id="SSF51735">
    <property type="entry name" value="NAD(P)-binding Rossmann-fold domains"/>
    <property type="match status" value="1"/>
</dbReference>
<dbReference type="OrthoDB" id="418179at2759"/>
<evidence type="ECO:0000259" key="7">
    <source>
        <dbReference type="Pfam" id="PF00389"/>
    </source>
</evidence>
<dbReference type="Pfam" id="PF02826">
    <property type="entry name" value="2-Hacid_dh_C"/>
    <property type="match status" value="1"/>
</dbReference>
<dbReference type="NCBIfam" id="NF008759">
    <property type="entry name" value="PRK11790.1"/>
    <property type="match status" value="1"/>
</dbReference>
<keyword evidence="3" id="KW-0520">NAD</keyword>
<proteinExistence type="inferred from homology"/>
<dbReference type="PANTHER" id="PTHR43761">
    <property type="entry name" value="D-ISOMER SPECIFIC 2-HYDROXYACID DEHYDROGENASE FAMILY PROTEIN (AFU_ORTHOLOGUE AFUA_1G13630)"/>
    <property type="match status" value="1"/>
</dbReference>
<dbReference type="Gene3D" id="3.40.50.720">
    <property type="entry name" value="NAD(P)-binding Rossmann-like Domain"/>
    <property type="match status" value="2"/>
</dbReference>
<gene>
    <name evidence="9" type="ORF">AYI69_g2920</name>
</gene>
<keyword evidence="10" id="KW-1185">Reference proteome</keyword>
<organism evidence="9 10">
    <name type="scientific">Smittium culicis</name>
    <dbReference type="NCBI Taxonomy" id="133412"/>
    <lineage>
        <taxon>Eukaryota</taxon>
        <taxon>Fungi</taxon>
        <taxon>Fungi incertae sedis</taxon>
        <taxon>Zoopagomycota</taxon>
        <taxon>Kickxellomycotina</taxon>
        <taxon>Harpellomycetes</taxon>
        <taxon>Harpellales</taxon>
        <taxon>Legeriomycetaceae</taxon>
        <taxon>Smittium</taxon>
    </lineage>
</organism>
<evidence type="ECO:0000259" key="8">
    <source>
        <dbReference type="Pfam" id="PF02826"/>
    </source>
</evidence>
<dbReference type="EMBL" id="LSSM01000901">
    <property type="protein sequence ID" value="OMJ27633.1"/>
    <property type="molecule type" value="Genomic_DNA"/>
</dbReference>
<comment type="caution">
    <text evidence="9">The sequence shown here is derived from an EMBL/GenBank/DDBJ whole genome shotgun (WGS) entry which is preliminary data.</text>
</comment>
<feature type="region of interest" description="Disordered" evidence="6">
    <location>
        <begin position="1"/>
        <end position="26"/>
    </location>
</feature>
<evidence type="ECO:0000313" key="10">
    <source>
        <dbReference type="Proteomes" id="UP000187429"/>
    </source>
</evidence>
<keyword evidence="2 5" id="KW-0560">Oxidoreductase</keyword>
<reference evidence="10" key="1">
    <citation type="submission" date="2017-01" db="EMBL/GenBank/DDBJ databases">
        <authorList>
            <person name="Wang Y."/>
            <person name="White M."/>
            <person name="Kvist S."/>
            <person name="Moncalvo J.-M."/>
        </authorList>
    </citation>
    <scope>NUCLEOTIDE SEQUENCE [LARGE SCALE GENOMIC DNA]</scope>
    <source>
        <strain evidence="10">ID-206-W2</strain>
    </source>
</reference>
<evidence type="ECO:0000256" key="6">
    <source>
        <dbReference type="SAM" id="MobiDB-lite"/>
    </source>
</evidence>
<dbReference type="AlphaFoldDB" id="A0A1R1YL56"/>
<evidence type="ECO:0000256" key="4">
    <source>
        <dbReference type="ARBA" id="ARBA00029440"/>
    </source>
</evidence>
<dbReference type="GO" id="GO:0051287">
    <property type="term" value="F:NAD binding"/>
    <property type="evidence" value="ECO:0007669"/>
    <property type="project" value="InterPro"/>
</dbReference>
<evidence type="ECO:0000256" key="2">
    <source>
        <dbReference type="ARBA" id="ARBA00023002"/>
    </source>
</evidence>
<dbReference type="InterPro" id="IPR050418">
    <property type="entry name" value="D-iso_2-hydroxyacid_DH_PdxB"/>
</dbReference>
<dbReference type="InterPro" id="IPR029752">
    <property type="entry name" value="D-isomer_DH_CS1"/>
</dbReference>
<dbReference type="InterPro" id="IPR036291">
    <property type="entry name" value="NAD(P)-bd_dom_sf"/>
</dbReference>
<dbReference type="SUPFAM" id="SSF55021">
    <property type="entry name" value="ACT-like"/>
    <property type="match status" value="1"/>
</dbReference>
<evidence type="ECO:0000313" key="9">
    <source>
        <dbReference type="EMBL" id="OMJ27633.1"/>
    </source>
</evidence>
<evidence type="ECO:0000256" key="3">
    <source>
        <dbReference type="ARBA" id="ARBA00023027"/>
    </source>
</evidence>
<dbReference type="GO" id="GO:0047545">
    <property type="term" value="F:(S)-2-hydroxyglutarate dehydrogenase activity"/>
    <property type="evidence" value="ECO:0007669"/>
    <property type="project" value="UniProtKB-ARBA"/>
</dbReference>
<dbReference type="Gene3D" id="3.30.70.260">
    <property type="match status" value="1"/>
</dbReference>
<evidence type="ECO:0000256" key="1">
    <source>
        <dbReference type="ARBA" id="ARBA00005854"/>
    </source>
</evidence>
<feature type="domain" description="D-isomer specific 2-hydroxyacid dehydrogenase catalytic" evidence="7">
    <location>
        <begin position="38"/>
        <end position="350"/>
    </location>
</feature>
<accession>A0A1R1YL56</accession>
<protein>
    <submittedName>
        <fullName evidence="9">Putative D-3-phosphoglycerate dehydrogenase</fullName>
    </submittedName>
</protein>
<dbReference type="PROSITE" id="PS00670">
    <property type="entry name" value="D_2_HYDROXYACID_DH_2"/>
    <property type="match status" value="1"/>
</dbReference>
<dbReference type="CDD" id="cd12176">
    <property type="entry name" value="PGDH_3"/>
    <property type="match status" value="1"/>
</dbReference>
<comment type="similarity">
    <text evidence="1 5">Belongs to the D-isomer specific 2-hydroxyacid dehydrogenase family.</text>
</comment>
<dbReference type="InterPro" id="IPR006139">
    <property type="entry name" value="D-isomer_2_OHA_DH_cat_dom"/>
</dbReference>
<name>A0A1R1YL56_9FUNG</name>
<dbReference type="GO" id="GO:0006564">
    <property type="term" value="P:L-serine biosynthetic process"/>
    <property type="evidence" value="ECO:0007669"/>
    <property type="project" value="UniProtKB-ARBA"/>
</dbReference>
<dbReference type="GO" id="GO:0004617">
    <property type="term" value="F:phosphoglycerate dehydrogenase activity"/>
    <property type="evidence" value="ECO:0007669"/>
    <property type="project" value="UniProtKB-ARBA"/>
</dbReference>
<dbReference type="InterPro" id="IPR029753">
    <property type="entry name" value="D-isomer_DH_CS"/>
</dbReference>
<dbReference type="SUPFAM" id="SSF52283">
    <property type="entry name" value="Formate/glycerate dehydrogenase catalytic domain-like"/>
    <property type="match status" value="1"/>
</dbReference>
<dbReference type="InterPro" id="IPR006140">
    <property type="entry name" value="D-isomer_DH_NAD-bd"/>
</dbReference>
<dbReference type="PANTHER" id="PTHR43761:SF1">
    <property type="entry name" value="D-ISOMER SPECIFIC 2-HYDROXYACID DEHYDROGENASE CATALYTIC DOMAIN-CONTAINING PROTEIN-RELATED"/>
    <property type="match status" value="1"/>
</dbReference>
<comment type="pathway">
    <text evidence="4">Amino-acid biosynthesis.</text>
</comment>
<dbReference type="PROSITE" id="PS00671">
    <property type="entry name" value="D_2_HYDROXYACID_DH_3"/>
    <property type="match status" value="1"/>
</dbReference>